<feature type="transmembrane region" description="Helical" evidence="1">
    <location>
        <begin position="83"/>
        <end position="105"/>
    </location>
</feature>
<proteinExistence type="predicted"/>
<feature type="transmembrane region" description="Helical" evidence="1">
    <location>
        <begin position="184"/>
        <end position="213"/>
    </location>
</feature>
<keyword evidence="4" id="KW-1185">Reference proteome</keyword>
<protein>
    <submittedName>
        <fullName evidence="3">DUF4328 domain-containing protein</fullName>
    </submittedName>
</protein>
<dbReference type="AlphaFoldDB" id="A0A4R4Q3D3"/>
<accession>A0A4R4Q3D3</accession>
<evidence type="ECO:0000259" key="2">
    <source>
        <dbReference type="Pfam" id="PF14219"/>
    </source>
</evidence>
<name>A0A4R4Q3D3_9ACTN</name>
<sequence>MTMTQPYYPVPRPGPYAVLPPRYRPLRTFALVAIVLMGLTALITVLQSVLMWRSYDEVKNFIFLNLTEEEFENATNAIVGSGWLINVLAYLLFGTAIAYLLWLWYARENSDFLNSALAPRPPANPLPPGQGLHRRSAGWAIGAWFCPGVQFWYPLQLVQDIVIASEPLEQPGAARSQQIRALLYSWWVAWVGYWVIIVAGLLAATIGFFAFFVQVVESADNASRTTQFYEFQDVMVRVALWVDIGFSVAALLLIVATASMSLLMLQVNQWQQQRATAPPIAPVQDYRPPSFPSYRPLS</sequence>
<dbReference type="Proteomes" id="UP000295075">
    <property type="component" value="Unassembled WGS sequence"/>
</dbReference>
<reference evidence="3 4" key="1">
    <citation type="submission" date="2019-03" db="EMBL/GenBank/DDBJ databases">
        <title>Draft genome sequences of novel Actinobacteria.</title>
        <authorList>
            <person name="Sahin N."/>
            <person name="Ay H."/>
            <person name="Saygin H."/>
        </authorList>
    </citation>
    <scope>NUCLEOTIDE SEQUENCE [LARGE SCALE GENOMIC DNA]</scope>
    <source>
        <strain evidence="3 4">JCM 30547</strain>
    </source>
</reference>
<comment type="caution">
    <text evidence="3">The sequence shown here is derived from an EMBL/GenBank/DDBJ whole genome shotgun (WGS) entry which is preliminary data.</text>
</comment>
<gene>
    <name evidence="3" type="ORF">E1261_15310</name>
</gene>
<keyword evidence="1" id="KW-0812">Transmembrane</keyword>
<evidence type="ECO:0000256" key="1">
    <source>
        <dbReference type="SAM" id="Phobius"/>
    </source>
</evidence>
<evidence type="ECO:0000313" key="3">
    <source>
        <dbReference type="EMBL" id="TDC29581.1"/>
    </source>
</evidence>
<keyword evidence="1" id="KW-0472">Membrane</keyword>
<feature type="transmembrane region" description="Helical" evidence="1">
    <location>
        <begin position="29"/>
        <end position="50"/>
    </location>
</feature>
<dbReference type="InterPro" id="IPR025565">
    <property type="entry name" value="DUF4328"/>
</dbReference>
<dbReference type="OrthoDB" id="4174975at2"/>
<dbReference type="Pfam" id="PF14219">
    <property type="entry name" value="DUF4328"/>
    <property type="match status" value="1"/>
</dbReference>
<feature type="domain" description="DUF4328" evidence="2">
    <location>
        <begin position="73"/>
        <end position="252"/>
    </location>
</feature>
<dbReference type="EMBL" id="SMKA01000057">
    <property type="protein sequence ID" value="TDC29581.1"/>
    <property type="molecule type" value="Genomic_DNA"/>
</dbReference>
<organism evidence="3 4">
    <name type="scientific">Kribbella albertanoniae</name>
    <dbReference type="NCBI Taxonomy" id="1266829"/>
    <lineage>
        <taxon>Bacteria</taxon>
        <taxon>Bacillati</taxon>
        <taxon>Actinomycetota</taxon>
        <taxon>Actinomycetes</taxon>
        <taxon>Propionibacteriales</taxon>
        <taxon>Kribbellaceae</taxon>
        <taxon>Kribbella</taxon>
    </lineage>
</organism>
<feature type="transmembrane region" description="Helical" evidence="1">
    <location>
        <begin position="238"/>
        <end position="265"/>
    </location>
</feature>
<evidence type="ECO:0000313" key="4">
    <source>
        <dbReference type="Proteomes" id="UP000295075"/>
    </source>
</evidence>
<keyword evidence="1" id="KW-1133">Transmembrane helix</keyword>